<name>A0A8B6BRK4_MYTGA</name>
<evidence type="ECO:0000256" key="1">
    <source>
        <dbReference type="ARBA" id="ARBA00022737"/>
    </source>
</evidence>
<evidence type="ECO:0000313" key="7">
    <source>
        <dbReference type="EMBL" id="VDH94540.1"/>
    </source>
</evidence>
<reference evidence="7" key="1">
    <citation type="submission" date="2018-11" db="EMBL/GenBank/DDBJ databases">
        <authorList>
            <person name="Alioto T."/>
            <person name="Alioto T."/>
        </authorList>
    </citation>
    <scope>NUCLEOTIDE SEQUENCE</scope>
</reference>
<dbReference type="InterPro" id="IPR011641">
    <property type="entry name" value="Tyr-kin_ephrin_A/B_rcpt-like"/>
</dbReference>
<dbReference type="SUPFAM" id="SSF57535">
    <property type="entry name" value="Complement control module/SCR domain"/>
    <property type="match status" value="3"/>
</dbReference>
<keyword evidence="2 3" id="KW-1015">Disulfide bond</keyword>
<dbReference type="SUPFAM" id="SSF57184">
    <property type="entry name" value="Growth factor receptor domain"/>
    <property type="match status" value="1"/>
</dbReference>
<dbReference type="Gene3D" id="2.10.50.10">
    <property type="entry name" value="Tumor Necrosis Factor Receptor, subunit A, domain 2"/>
    <property type="match status" value="2"/>
</dbReference>
<dbReference type="Pfam" id="PF07699">
    <property type="entry name" value="Ephrin_rec_like"/>
    <property type="match status" value="2"/>
</dbReference>
<dbReference type="OrthoDB" id="6138914at2759"/>
<feature type="disulfide bond" evidence="3">
    <location>
        <begin position="158"/>
        <end position="185"/>
    </location>
</feature>
<keyword evidence="3" id="KW-0768">Sushi</keyword>
<keyword evidence="1" id="KW-0677">Repeat</keyword>
<dbReference type="PANTHER" id="PTHR46343:SF2">
    <property type="entry name" value="SUSHI_VON WILLEBRAND FACTOR TYPE A_EGF_PENTRAXIN DOMAIN-CONTAINING 1"/>
    <property type="match status" value="1"/>
</dbReference>
<comment type="caution">
    <text evidence="7">The sequence shown here is derived from an EMBL/GenBank/DDBJ whole genome shotgun (WGS) entry which is preliminary data.</text>
</comment>
<dbReference type="Proteomes" id="UP000596742">
    <property type="component" value="Unassembled WGS sequence"/>
</dbReference>
<dbReference type="PANTHER" id="PTHR46343">
    <property type="entry name" value="HYR DOMAIN-CONTAINING PROTEIN"/>
    <property type="match status" value="1"/>
</dbReference>
<feature type="domain" description="HYR" evidence="5">
    <location>
        <begin position="186"/>
        <end position="271"/>
    </location>
</feature>
<dbReference type="AlphaFoldDB" id="A0A8B6BRK4"/>
<dbReference type="PROSITE" id="PS50923">
    <property type="entry name" value="SUSHI"/>
    <property type="match status" value="3"/>
</dbReference>
<dbReference type="EMBL" id="UYJE01000602">
    <property type="protein sequence ID" value="VDH94540.1"/>
    <property type="molecule type" value="Genomic_DNA"/>
</dbReference>
<dbReference type="InterPro" id="IPR035976">
    <property type="entry name" value="Sushi/SCR/CCP_sf"/>
</dbReference>
<evidence type="ECO:0000259" key="6">
    <source>
        <dbReference type="PROSITE" id="PS50923"/>
    </source>
</evidence>
<feature type="transmembrane region" description="Helical" evidence="4">
    <location>
        <begin position="15"/>
        <end position="36"/>
    </location>
</feature>
<comment type="caution">
    <text evidence="3">Lacks conserved residue(s) required for the propagation of feature annotation.</text>
</comment>
<dbReference type="InterPro" id="IPR043555">
    <property type="entry name" value="SRPX-like"/>
</dbReference>
<dbReference type="Gene3D" id="2.10.70.10">
    <property type="entry name" value="Complement Module, domain 1"/>
    <property type="match status" value="3"/>
</dbReference>
<evidence type="ECO:0000256" key="4">
    <source>
        <dbReference type="SAM" id="Phobius"/>
    </source>
</evidence>
<dbReference type="InterPro" id="IPR000436">
    <property type="entry name" value="Sushi_SCR_CCP_dom"/>
</dbReference>
<feature type="domain" description="Sushi" evidence="6">
    <location>
        <begin position="342"/>
        <end position="410"/>
    </location>
</feature>
<feature type="domain" description="Sushi" evidence="6">
    <location>
        <begin position="128"/>
        <end position="187"/>
    </location>
</feature>
<evidence type="ECO:0000259" key="5">
    <source>
        <dbReference type="PROSITE" id="PS50825"/>
    </source>
</evidence>
<dbReference type="InterPro" id="IPR009030">
    <property type="entry name" value="Growth_fac_rcpt_cys_sf"/>
</dbReference>
<dbReference type="CDD" id="cd00033">
    <property type="entry name" value="CCP"/>
    <property type="match status" value="2"/>
</dbReference>
<dbReference type="PROSITE" id="PS50825">
    <property type="entry name" value="HYR"/>
    <property type="match status" value="1"/>
</dbReference>
<dbReference type="SMART" id="SM00032">
    <property type="entry name" value="CCP"/>
    <property type="match status" value="3"/>
</dbReference>
<evidence type="ECO:0000313" key="8">
    <source>
        <dbReference type="Proteomes" id="UP000596742"/>
    </source>
</evidence>
<keyword evidence="4" id="KW-0472">Membrane</keyword>
<dbReference type="InterPro" id="IPR003410">
    <property type="entry name" value="HYR_dom"/>
</dbReference>
<dbReference type="Pfam" id="PF02494">
    <property type="entry name" value="HYR"/>
    <property type="match status" value="1"/>
</dbReference>
<dbReference type="SMART" id="SM01411">
    <property type="entry name" value="Ephrin_rec_like"/>
    <property type="match status" value="2"/>
</dbReference>
<evidence type="ECO:0000256" key="3">
    <source>
        <dbReference type="PROSITE-ProRule" id="PRU00302"/>
    </source>
</evidence>
<keyword evidence="4" id="KW-0812">Transmembrane</keyword>
<sequence>MATGAAIGEFFGGPLGGAIGAAAGFLVGGLLCLFLCHHKGPPPNQPPTIDCKTFHIKNQYTAPPNGTSLLVDFGHFKGSDKEDGNITAISIPESPAMLHRGSNLIMFTVTDKNGYQQSCARNIEVKVVTCNQPRWPKHGFVQCQSGEVLLGSTCTVMCQDGYELTGNPFLKCVGENKFHASPPTCSYKEPPSFTNCPPTKHVYADKGKDMATVSWVIPHASDNSDQNPLVIQKKGQPNGSLFGGFTEISYIAKDDSGNVSPPCTFFIFDEKQLCSPPVFNGDLYLYYTCGKSGYQYGSECTIGCKGSYPLVGNNKMVCDRNTTSGKLYWDWGSKGKPYCKQNKCPTLTAPTNGALACDKWMYGTQCTMQCNNKFDIPIGVGGSSTFTGRFTCSTVSGKWSPLQHVPNCTALRVGRNHRIPGELVYSGNCNDVVTKKQIQQNFVNLMQKLESQPGYKGVCPNKETCKVDNVEVICGSRRKRRRSDRVSNDVITLTFEFVRKYEPFGNGTISAMQHAKTKFAVLQKLTRKFIQQGLMNVPNATIDQSSLQYGEVEIDCGPGRFPKYSSLTCAACSSGSYLAENIGKCIYCPKGSFKNDEDELNCTTCPTGMTTEGNGSVSSSECKEICTPGFYSPNGLEPCSPCHTGTYSTTQEATVCKTCPDNKYTMKSGSTKIGDCLSRYSDSIYIFSPRIKLFMQVFALH</sequence>
<keyword evidence="8" id="KW-1185">Reference proteome</keyword>
<proteinExistence type="predicted"/>
<dbReference type="Pfam" id="PF00084">
    <property type="entry name" value="Sushi"/>
    <property type="match status" value="2"/>
</dbReference>
<keyword evidence="4" id="KW-1133">Transmembrane helix</keyword>
<evidence type="ECO:0000256" key="2">
    <source>
        <dbReference type="ARBA" id="ARBA00023157"/>
    </source>
</evidence>
<protein>
    <submittedName>
        <fullName evidence="7">CUB and sushi domain-containing protein</fullName>
    </submittedName>
</protein>
<accession>A0A8B6BRK4</accession>
<feature type="domain" description="Sushi" evidence="6">
    <location>
        <begin position="272"/>
        <end position="341"/>
    </location>
</feature>
<gene>
    <name evidence="7" type="ORF">MGAL_10B059764</name>
</gene>
<organism evidence="7 8">
    <name type="scientific">Mytilus galloprovincialis</name>
    <name type="common">Mediterranean mussel</name>
    <dbReference type="NCBI Taxonomy" id="29158"/>
    <lineage>
        <taxon>Eukaryota</taxon>
        <taxon>Metazoa</taxon>
        <taxon>Spiralia</taxon>
        <taxon>Lophotrochozoa</taxon>
        <taxon>Mollusca</taxon>
        <taxon>Bivalvia</taxon>
        <taxon>Autobranchia</taxon>
        <taxon>Pteriomorphia</taxon>
        <taxon>Mytilida</taxon>
        <taxon>Mytiloidea</taxon>
        <taxon>Mytilidae</taxon>
        <taxon>Mytilinae</taxon>
        <taxon>Mytilus</taxon>
    </lineage>
</organism>